<dbReference type="InterPro" id="IPR011010">
    <property type="entry name" value="DNA_brk_join_enz"/>
</dbReference>
<dbReference type="InterPro" id="IPR013762">
    <property type="entry name" value="Integrase-like_cat_sf"/>
</dbReference>
<dbReference type="Proteomes" id="UP000076925">
    <property type="component" value="Unassembled WGS sequence"/>
</dbReference>
<gene>
    <name evidence="3" type="ORF">WA1_02590</name>
</gene>
<dbReference type="GO" id="GO:0003677">
    <property type="term" value="F:DNA binding"/>
    <property type="evidence" value="ECO:0007669"/>
    <property type="project" value="InterPro"/>
</dbReference>
<proteinExistence type="predicted"/>
<dbReference type="EMBL" id="ANNX02000012">
    <property type="protein sequence ID" value="KYC44048.1"/>
    <property type="molecule type" value="Genomic_DNA"/>
</dbReference>
<protein>
    <recommendedName>
        <fullName evidence="2">Tyr recombinase domain-containing protein</fullName>
    </recommendedName>
</protein>
<dbReference type="Gene3D" id="1.10.443.10">
    <property type="entry name" value="Intergrase catalytic core"/>
    <property type="match status" value="1"/>
</dbReference>
<keyword evidence="1" id="KW-0233">DNA recombination</keyword>
<dbReference type="STRING" id="128403.WA1_02590"/>
<feature type="domain" description="Tyr recombinase" evidence="2">
    <location>
        <begin position="1"/>
        <end position="73"/>
    </location>
</feature>
<evidence type="ECO:0000259" key="2">
    <source>
        <dbReference type="PROSITE" id="PS51898"/>
    </source>
</evidence>
<evidence type="ECO:0000313" key="3">
    <source>
        <dbReference type="EMBL" id="KYC44048.1"/>
    </source>
</evidence>
<dbReference type="Pfam" id="PF00589">
    <property type="entry name" value="Phage_integrase"/>
    <property type="match status" value="1"/>
</dbReference>
<evidence type="ECO:0000313" key="4">
    <source>
        <dbReference type="Proteomes" id="UP000076925"/>
    </source>
</evidence>
<dbReference type="PROSITE" id="PS51898">
    <property type="entry name" value="TYR_RECOMBINASE"/>
    <property type="match status" value="1"/>
</dbReference>
<organism evidence="3 4">
    <name type="scientific">Scytonema hofmannii PCC 7110</name>
    <dbReference type="NCBI Taxonomy" id="128403"/>
    <lineage>
        <taxon>Bacteria</taxon>
        <taxon>Bacillati</taxon>
        <taxon>Cyanobacteriota</taxon>
        <taxon>Cyanophyceae</taxon>
        <taxon>Nostocales</taxon>
        <taxon>Scytonemataceae</taxon>
        <taxon>Scytonema</taxon>
    </lineage>
</organism>
<name>A0A139XH74_9CYAN</name>
<evidence type="ECO:0000256" key="1">
    <source>
        <dbReference type="ARBA" id="ARBA00023172"/>
    </source>
</evidence>
<dbReference type="AlphaFoldDB" id="A0A139XH74"/>
<dbReference type="GO" id="GO:0015074">
    <property type="term" value="P:DNA integration"/>
    <property type="evidence" value="ECO:0007669"/>
    <property type="project" value="InterPro"/>
</dbReference>
<comment type="caution">
    <text evidence="3">The sequence shown here is derived from an EMBL/GenBank/DDBJ whole genome shotgun (WGS) entry which is preliminary data.</text>
</comment>
<sequence length="85" mass="9804">MDKRAREWRAREQDSGIELKPFSSHDFRRTFISELLENGVDMSTVKNLAGHSDIGTTIRYDRRGEQTKRRAVEAISIPGSGRKRK</sequence>
<dbReference type="GO" id="GO:0006310">
    <property type="term" value="P:DNA recombination"/>
    <property type="evidence" value="ECO:0007669"/>
    <property type="project" value="UniProtKB-KW"/>
</dbReference>
<accession>A0A139XH74</accession>
<reference evidence="3 4" key="1">
    <citation type="journal article" date="2013" name="Genome Biol. Evol.">
        <title>Genomes of Stigonematalean cyanobacteria (subsection V) and the evolution of oxygenic photosynthesis from prokaryotes to plastids.</title>
        <authorList>
            <person name="Dagan T."/>
            <person name="Roettger M."/>
            <person name="Stucken K."/>
            <person name="Landan G."/>
            <person name="Koch R."/>
            <person name="Major P."/>
            <person name="Gould S.B."/>
            <person name="Goremykin V.V."/>
            <person name="Rippka R."/>
            <person name="Tandeau de Marsac N."/>
            <person name="Gugger M."/>
            <person name="Lockhart P.J."/>
            <person name="Allen J.F."/>
            <person name="Brune I."/>
            <person name="Maus I."/>
            <person name="Puhler A."/>
            <person name="Martin W.F."/>
        </authorList>
    </citation>
    <scope>NUCLEOTIDE SEQUENCE [LARGE SCALE GENOMIC DNA]</scope>
    <source>
        <strain evidence="3 4">PCC 7110</strain>
    </source>
</reference>
<dbReference type="InterPro" id="IPR002104">
    <property type="entry name" value="Integrase_catalytic"/>
</dbReference>
<dbReference type="CDD" id="cd00397">
    <property type="entry name" value="DNA_BRE_C"/>
    <property type="match status" value="1"/>
</dbReference>
<dbReference type="SUPFAM" id="SSF56349">
    <property type="entry name" value="DNA breaking-rejoining enzymes"/>
    <property type="match status" value="1"/>
</dbReference>
<keyword evidence="4" id="KW-1185">Reference proteome</keyword>